<proteinExistence type="predicted"/>
<keyword evidence="2" id="KW-1185">Reference proteome</keyword>
<sequence>MNCEFVYQTWNVQLIRCRRKSVGIRIDGTGEITVRAPLRMPEAEIRKILESKRSWIEKTLQKVKARAQEPKLTEEELAALVKQAKKVIPPRVAERAREIGVTYGRIAIRKQKSLWGSCSAKGNLNFNCLLMLCPEDVLDYVIVHELCHRKELNHSVRFWTEVARILPDYKQPLKWLKNEGQSIIARINS</sequence>
<accession>A0AC61MV74</accession>
<organism evidence="1 2">
    <name type="scientific">Aristaeella hokkaidonensis</name>
    <dbReference type="NCBI Taxonomy" id="3046382"/>
    <lineage>
        <taxon>Bacteria</taxon>
        <taxon>Bacillati</taxon>
        <taxon>Bacillota</taxon>
        <taxon>Clostridia</taxon>
        <taxon>Eubacteriales</taxon>
        <taxon>Aristaeellaceae</taxon>
        <taxon>Aristaeella</taxon>
    </lineage>
</organism>
<name>A0AC61MV74_9FIRM</name>
<evidence type="ECO:0000313" key="1">
    <source>
        <dbReference type="EMBL" id="QUC66156.1"/>
    </source>
</evidence>
<reference evidence="1" key="1">
    <citation type="submission" date="2021-01" db="EMBL/GenBank/DDBJ databases">
        <title>Complete genome sequence of Clostridiales bacterium R-7.</title>
        <authorList>
            <person name="Mahoney-Kurpe S.C."/>
            <person name="Palevich N."/>
            <person name="Koike S."/>
            <person name="Moon C.D."/>
            <person name="Attwood G.T."/>
        </authorList>
    </citation>
    <scope>NUCLEOTIDE SEQUENCE</scope>
    <source>
        <strain evidence="1">R-7</strain>
    </source>
</reference>
<gene>
    <name evidence="1" type="ORF">JYE49_09770</name>
</gene>
<protein>
    <submittedName>
        <fullName evidence="1">M48 family metallopeptidase</fullName>
    </submittedName>
</protein>
<dbReference type="Proteomes" id="UP000682782">
    <property type="component" value="Chromosome"/>
</dbReference>
<evidence type="ECO:0000313" key="2">
    <source>
        <dbReference type="Proteomes" id="UP000682782"/>
    </source>
</evidence>
<dbReference type="EMBL" id="CP068393">
    <property type="protein sequence ID" value="QUC66156.1"/>
    <property type="molecule type" value="Genomic_DNA"/>
</dbReference>